<evidence type="ECO:0000313" key="3">
    <source>
        <dbReference type="Proteomes" id="UP000193411"/>
    </source>
</evidence>
<dbReference type="AlphaFoldDB" id="A0A1Y2I3K8"/>
<proteinExistence type="predicted"/>
<protein>
    <submittedName>
        <fullName evidence="2">ClpP/crotonase-like domain-containing protein</fullName>
    </submittedName>
</protein>
<dbReference type="PANTHER" id="PTHR11941:SF173">
    <property type="entry name" value="3-HYDROXYBUTYRYL-COA DEHYDRATASE-LIKE PROTEIN, MITOCHONDRIAL"/>
    <property type="match status" value="1"/>
</dbReference>
<comment type="caution">
    <text evidence="2">The sequence shown here is derived from an EMBL/GenBank/DDBJ whole genome shotgun (WGS) entry which is preliminary data.</text>
</comment>
<gene>
    <name evidence="2" type="ORF">BCR44DRAFT_1482552</name>
</gene>
<reference evidence="2 3" key="1">
    <citation type="submission" date="2016-07" db="EMBL/GenBank/DDBJ databases">
        <title>Pervasive Adenine N6-methylation of Active Genes in Fungi.</title>
        <authorList>
            <consortium name="DOE Joint Genome Institute"/>
            <person name="Mondo S.J."/>
            <person name="Dannebaum R.O."/>
            <person name="Kuo R.C."/>
            <person name="Labutti K."/>
            <person name="Haridas S."/>
            <person name="Kuo A."/>
            <person name="Salamov A."/>
            <person name="Ahrendt S.R."/>
            <person name="Lipzen A."/>
            <person name="Sullivan W."/>
            <person name="Andreopoulos W.B."/>
            <person name="Clum A."/>
            <person name="Lindquist E."/>
            <person name="Daum C."/>
            <person name="Ramamoorthy G.K."/>
            <person name="Gryganskyi A."/>
            <person name="Culley D."/>
            <person name="Magnuson J.K."/>
            <person name="James T.Y."/>
            <person name="O'Malley M.A."/>
            <person name="Stajich J.E."/>
            <person name="Spatafora J.W."/>
            <person name="Visel A."/>
            <person name="Grigoriev I.V."/>
        </authorList>
    </citation>
    <scope>NUCLEOTIDE SEQUENCE [LARGE SCALE GENOMIC DNA]</scope>
    <source>
        <strain evidence="2 3">PL171</strain>
    </source>
</reference>
<dbReference type="Proteomes" id="UP000193411">
    <property type="component" value="Unassembled WGS sequence"/>
</dbReference>
<dbReference type="GO" id="GO:0006635">
    <property type="term" value="P:fatty acid beta-oxidation"/>
    <property type="evidence" value="ECO:0007669"/>
    <property type="project" value="TreeGrafter"/>
</dbReference>
<dbReference type="EMBL" id="MCFL01000004">
    <property type="protein sequence ID" value="ORZ39982.1"/>
    <property type="molecule type" value="Genomic_DNA"/>
</dbReference>
<accession>A0A1Y2I3K8</accession>
<dbReference type="PANTHER" id="PTHR11941">
    <property type="entry name" value="ENOYL-COA HYDRATASE-RELATED"/>
    <property type="match status" value="1"/>
</dbReference>
<dbReference type="Pfam" id="PF16113">
    <property type="entry name" value="ECH_2"/>
    <property type="match status" value="1"/>
</dbReference>
<dbReference type="Gene3D" id="3.90.226.10">
    <property type="entry name" value="2-enoyl-CoA Hydratase, Chain A, domain 1"/>
    <property type="match status" value="2"/>
</dbReference>
<dbReference type="CDD" id="cd06558">
    <property type="entry name" value="crotonase-like"/>
    <property type="match status" value="1"/>
</dbReference>
<dbReference type="Pfam" id="PF00378">
    <property type="entry name" value="ECH_1"/>
    <property type="match status" value="1"/>
</dbReference>
<dbReference type="InterPro" id="IPR045004">
    <property type="entry name" value="ECH_dom"/>
</dbReference>
<keyword evidence="3" id="KW-1185">Reference proteome</keyword>
<dbReference type="InterPro" id="IPR001753">
    <property type="entry name" value="Enoyl-CoA_hydra/iso"/>
</dbReference>
<dbReference type="STRING" id="765915.A0A1Y2I3K8"/>
<feature type="domain" description="Enoyl-CoA hydratase/isomerase" evidence="1">
    <location>
        <begin position="67"/>
        <end position="132"/>
    </location>
</feature>
<dbReference type="InterPro" id="IPR029045">
    <property type="entry name" value="ClpP/crotonase-like_dom_sf"/>
</dbReference>
<dbReference type="SUPFAM" id="SSF52096">
    <property type="entry name" value="ClpP/crotonase"/>
    <property type="match status" value="1"/>
</dbReference>
<dbReference type="GO" id="GO:0005739">
    <property type="term" value="C:mitochondrion"/>
    <property type="evidence" value="ECO:0007669"/>
    <property type="project" value="TreeGrafter"/>
</dbReference>
<dbReference type="OrthoDB" id="2139957at2759"/>
<evidence type="ECO:0000259" key="1">
    <source>
        <dbReference type="Pfam" id="PF16113"/>
    </source>
</evidence>
<sequence>MPLPAMIRTATATAALAWRQPAAAAATLTAAGRLYHSSKSTPAPHDDPYITVHHDTLPSGARTGVVTLSLNRPSTLNALTAPMGDAFTATLADLARDPNLRALILTGTGRAFSAGGDLDFLRNRMHASNLETQRPCVHSMRGFLRFARCPCPQLQRLMAQPDMRLTVDDAKVGFNFVKLGITPGMGAQTTVEALVGTQVAARLLLTGDLISGSEAQRLGLVLASHKSAADLDDAALKLARSVASASPVAVRMTTKEADTQALCYTSPDFKEGISAISAKRAPVFPLSKTKTE</sequence>
<name>A0A1Y2I3K8_9FUNG</name>
<evidence type="ECO:0000313" key="2">
    <source>
        <dbReference type="EMBL" id="ORZ39982.1"/>
    </source>
</evidence>
<organism evidence="2 3">
    <name type="scientific">Catenaria anguillulae PL171</name>
    <dbReference type="NCBI Taxonomy" id="765915"/>
    <lineage>
        <taxon>Eukaryota</taxon>
        <taxon>Fungi</taxon>
        <taxon>Fungi incertae sedis</taxon>
        <taxon>Blastocladiomycota</taxon>
        <taxon>Blastocladiomycetes</taxon>
        <taxon>Blastocladiales</taxon>
        <taxon>Catenariaceae</taxon>
        <taxon>Catenaria</taxon>
    </lineage>
</organism>